<protein>
    <submittedName>
        <fullName evidence="2">Uncharacterized protein</fullName>
    </submittedName>
</protein>
<feature type="region of interest" description="Disordered" evidence="1">
    <location>
        <begin position="1"/>
        <end position="35"/>
    </location>
</feature>
<feature type="compositionally biased region" description="Polar residues" evidence="1">
    <location>
        <begin position="1"/>
        <end position="10"/>
    </location>
</feature>
<proteinExistence type="predicted"/>
<keyword evidence="3" id="KW-1185">Reference proteome</keyword>
<sequence>MSKSTQNFKNTKPVDYCDREGTISTSKKGNDPNGKWKLAYPNGETLSSNFGYFLDEELKNGSIKCFFLDDSDEKWIRKTMKLSGEEGEDLSEKSEELKAALKSLTDFVNHRGYKRIYIREVCITSEKSSERRRFFAEEVLEIIPIILKQQNSRIQKFNDLLEKYSQE</sequence>
<evidence type="ECO:0000313" key="2">
    <source>
        <dbReference type="EMBL" id="PIC41848.1"/>
    </source>
</evidence>
<comment type="caution">
    <text evidence="2">The sequence shown here is derived from an EMBL/GenBank/DDBJ whole genome shotgun (WGS) entry which is preliminary data.</text>
</comment>
<dbReference type="Proteomes" id="UP000230233">
    <property type="component" value="Chromosome III"/>
</dbReference>
<evidence type="ECO:0000313" key="3">
    <source>
        <dbReference type="Proteomes" id="UP000230233"/>
    </source>
</evidence>
<reference evidence="3" key="1">
    <citation type="submission" date="2017-10" db="EMBL/GenBank/DDBJ databases">
        <title>Rapid genome shrinkage in a self-fertile nematode reveals novel sperm competition proteins.</title>
        <authorList>
            <person name="Yin D."/>
            <person name="Schwarz E.M."/>
            <person name="Thomas C.G."/>
            <person name="Felde R.L."/>
            <person name="Korf I.F."/>
            <person name="Cutter A.D."/>
            <person name="Schartner C.M."/>
            <person name="Ralston E.J."/>
            <person name="Meyer B.J."/>
            <person name="Haag E.S."/>
        </authorList>
    </citation>
    <scope>NUCLEOTIDE SEQUENCE [LARGE SCALE GENOMIC DNA]</scope>
    <source>
        <strain evidence="3">JU1422</strain>
    </source>
</reference>
<dbReference type="EMBL" id="PDUG01000003">
    <property type="protein sequence ID" value="PIC41848.1"/>
    <property type="molecule type" value="Genomic_DNA"/>
</dbReference>
<evidence type="ECO:0000256" key="1">
    <source>
        <dbReference type="SAM" id="MobiDB-lite"/>
    </source>
</evidence>
<accession>A0A2G5UQP5</accession>
<gene>
    <name evidence="2" type="primary">Cnig_chr_III.g9125</name>
    <name evidence="2" type="ORF">B9Z55_009125</name>
</gene>
<organism evidence="2 3">
    <name type="scientific">Caenorhabditis nigoni</name>
    <dbReference type="NCBI Taxonomy" id="1611254"/>
    <lineage>
        <taxon>Eukaryota</taxon>
        <taxon>Metazoa</taxon>
        <taxon>Ecdysozoa</taxon>
        <taxon>Nematoda</taxon>
        <taxon>Chromadorea</taxon>
        <taxon>Rhabditida</taxon>
        <taxon>Rhabditina</taxon>
        <taxon>Rhabditomorpha</taxon>
        <taxon>Rhabditoidea</taxon>
        <taxon>Rhabditidae</taxon>
        <taxon>Peloderinae</taxon>
        <taxon>Caenorhabditis</taxon>
    </lineage>
</organism>
<name>A0A2G5UQP5_9PELO</name>
<dbReference type="AlphaFoldDB" id="A0A2G5UQP5"/>